<dbReference type="Pfam" id="PF07676">
    <property type="entry name" value="PD40"/>
    <property type="match status" value="1"/>
</dbReference>
<reference evidence="2" key="1">
    <citation type="journal article" date="2019" name="Int. J. Syst. Evol. Microbiol.">
        <title>The Global Catalogue of Microorganisms (GCM) 10K type strain sequencing project: providing services to taxonomists for standard genome sequencing and annotation.</title>
        <authorList>
            <consortium name="The Broad Institute Genomics Platform"/>
            <consortium name="The Broad Institute Genome Sequencing Center for Infectious Disease"/>
            <person name="Wu L."/>
            <person name="Ma J."/>
        </authorList>
    </citation>
    <scope>NUCLEOTIDE SEQUENCE [LARGE SCALE GENOMIC DNA]</scope>
    <source>
        <strain evidence="2">JCM 15591</strain>
    </source>
</reference>
<dbReference type="Gene3D" id="2.120.10.30">
    <property type="entry name" value="TolB, C-terminal domain"/>
    <property type="match status" value="1"/>
</dbReference>
<dbReference type="Proteomes" id="UP001501475">
    <property type="component" value="Unassembled WGS sequence"/>
</dbReference>
<dbReference type="InterPro" id="IPR011659">
    <property type="entry name" value="WD40"/>
</dbReference>
<comment type="caution">
    <text evidence="1">The sequence shown here is derived from an EMBL/GenBank/DDBJ whole genome shotgun (WGS) entry which is preliminary data.</text>
</comment>
<organism evidence="1 2">
    <name type="scientific">Nostocoides vanveenii</name>
    <dbReference type="NCBI Taxonomy" id="330835"/>
    <lineage>
        <taxon>Bacteria</taxon>
        <taxon>Bacillati</taxon>
        <taxon>Actinomycetota</taxon>
        <taxon>Actinomycetes</taxon>
        <taxon>Micrococcales</taxon>
        <taxon>Intrasporangiaceae</taxon>
        <taxon>Nostocoides</taxon>
    </lineage>
</organism>
<evidence type="ECO:0000313" key="2">
    <source>
        <dbReference type="Proteomes" id="UP001501475"/>
    </source>
</evidence>
<dbReference type="InterPro" id="IPR011042">
    <property type="entry name" value="6-blade_b-propeller_TolB-like"/>
</dbReference>
<dbReference type="EMBL" id="BAAAPN010000057">
    <property type="protein sequence ID" value="GAA1766940.1"/>
    <property type="molecule type" value="Genomic_DNA"/>
</dbReference>
<sequence>MLGSNGGLAQVAPSVLYPATGKVVRLLQSYSASRPVVSADGRYAAYIDFHLAGCLRCGDITVKNLGTGATELVSVSAAGAPSRTGRNGLAAISADGRHVAFVSNGTDLVAGATTVRWRVYVRDLDSKRTQLVSSDATDPSLFRRTGNLG</sequence>
<name>A0ABP4X3U9_9MICO</name>
<gene>
    <name evidence="1" type="ORF">GCM10009810_27140</name>
</gene>
<dbReference type="RefSeq" id="WP_344067319.1">
    <property type="nucleotide sequence ID" value="NZ_BAAAPN010000057.1"/>
</dbReference>
<proteinExistence type="predicted"/>
<dbReference type="SUPFAM" id="SSF82171">
    <property type="entry name" value="DPP6 N-terminal domain-like"/>
    <property type="match status" value="1"/>
</dbReference>
<accession>A0ABP4X3U9</accession>
<protein>
    <submittedName>
        <fullName evidence="1">Uncharacterized protein</fullName>
    </submittedName>
</protein>
<evidence type="ECO:0000313" key="1">
    <source>
        <dbReference type="EMBL" id="GAA1766940.1"/>
    </source>
</evidence>
<keyword evidence="2" id="KW-1185">Reference proteome</keyword>